<sequence>MTTVVVCAGGPKNELCSFSTFQQQQDVVFIGADRGALYLVEQGITPHAIVGDFDSLTDEEYQAVSAQTKNQQRFQQEKNETDTDLALLKALTYTPQEIVLTGVTGGRLDHYEAAVRAIYRLQKKHPSVELKIMNATNMLQFLLPGTYTIYADDGYRYLSFFAYEETVRDVTLRQVKYETTNEEISLGTSRFTSNEIIGAAGSISFSQGICLMIRSID</sequence>
<dbReference type="PATRIC" id="fig|33935.3.peg.349"/>
<dbReference type="Gene3D" id="3.40.50.10240">
    <property type="entry name" value="Thiamin pyrophosphokinase, catalytic domain"/>
    <property type="match status" value="1"/>
</dbReference>
<evidence type="ECO:0000256" key="3">
    <source>
        <dbReference type="ARBA" id="ARBA00022777"/>
    </source>
</evidence>
<dbReference type="Pfam" id="PF04263">
    <property type="entry name" value="TPK_catalytic"/>
    <property type="match status" value="1"/>
</dbReference>
<evidence type="ECO:0000259" key="6">
    <source>
        <dbReference type="SMART" id="SM00983"/>
    </source>
</evidence>
<evidence type="ECO:0000256" key="2">
    <source>
        <dbReference type="ARBA" id="ARBA00022741"/>
    </source>
</evidence>
<dbReference type="InterPro" id="IPR007373">
    <property type="entry name" value="Thiamin_PyroPKinase_B1-bd"/>
</dbReference>
<reference evidence="7 8" key="1">
    <citation type="submission" date="2015-07" db="EMBL/GenBank/DDBJ databases">
        <title>Genome sequencing project for genomic taxonomy and phylogenomics of Bacillus-like bacteria.</title>
        <authorList>
            <person name="Liu B."/>
            <person name="Wang J."/>
            <person name="Zhu Y."/>
            <person name="Liu G."/>
            <person name="Chen Q."/>
            <person name="Chen Z."/>
            <person name="Che J."/>
            <person name="Ge C."/>
            <person name="Shi H."/>
            <person name="Pan Z."/>
            <person name="Liu X."/>
        </authorList>
    </citation>
    <scope>NUCLEOTIDE SEQUENCE [LARGE SCALE GENOMIC DNA]</scope>
    <source>
        <strain evidence="7 8">DSM 54</strain>
    </source>
</reference>
<comment type="caution">
    <text evidence="7">The sequence shown here is derived from an EMBL/GenBank/DDBJ whole genome shotgun (WGS) entry which is preliminary data.</text>
</comment>
<dbReference type="EMBL" id="LGCI01000005">
    <property type="protein sequence ID" value="KOY82633.1"/>
    <property type="molecule type" value="Genomic_DNA"/>
</dbReference>
<dbReference type="InterPro" id="IPR036759">
    <property type="entry name" value="TPK_catalytic_sf"/>
</dbReference>
<keyword evidence="2" id="KW-0547">Nucleotide-binding</keyword>
<name>A0A0M9DKS9_9BACI</name>
<evidence type="ECO:0000256" key="4">
    <source>
        <dbReference type="ARBA" id="ARBA00022840"/>
    </source>
</evidence>
<dbReference type="STRING" id="33935.ADM90_04660"/>
<dbReference type="GO" id="GO:0005524">
    <property type="term" value="F:ATP binding"/>
    <property type="evidence" value="ECO:0007669"/>
    <property type="project" value="UniProtKB-KW"/>
</dbReference>
<dbReference type="PANTHER" id="PTHR41299">
    <property type="entry name" value="THIAMINE PYROPHOSPHOKINASE"/>
    <property type="match status" value="1"/>
</dbReference>
<dbReference type="InterPro" id="IPR053149">
    <property type="entry name" value="TPK"/>
</dbReference>
<evidence type="ECO:0000256" key="1">
    <source>
        <dbReference type="ARBA" id="ARBA00022679"/>
    </source>
</evidence>
<evidence type="ECO:0000256" key="5">
    <source>
        <dbReference type="NCBIfam" id="TIGR01378"/>
    </source>
</evidence>
<dbReference type="SUPFAM" id="SSF63862">
    <property type="entry name" value="Thiamin pyrophosphokinase, substrate-binding domain"/>
    <property type="match status" value="1"/>
</dbReference>
<feature type="domain" description="Thiamin pyrophosphokinase thiamin-binding" evidence="6">
    <location>
        <begin position="145"/>
        <end position="211"/>
    </location>
</feature>
<dbReference type="CDD" id="cd07995">
    <property type="entry name" value="TPK"/>
    <property type="match status" value="1"/>
</dbReference>
<proteinExistence type="predicted"/>
<dbReference type="GO" id="GO:0009229">
    <property type="term" value="P:thiamine diphosphate biosynthetic process"/>
    <property type="evidence" value="ECO:0007669"/>
    <property type="project" value="InterPro"/>
</dbReference>
<organism evidence="7 8">
    <name type="scientific">Lysinibacillus macroides</name>
    <dbReference type="NCBI Taxonomy" id="33935"/>
    <lineage>
        <taxon>Bacteria</taxon>
        <taxon>Bacillati</taxon>
        <taxon>Bacillota</taxon>
        <taxon>Bacilli</taxon>
        <taxon>Bacillales</taxon>
        <taxon>Bacillaceae</taxon>
        <taxon>Lysinibacillus</taxon>
    </lineage>
</organism>
<evidence type="ECO:0000313" key="7">
    <source>
        <dbReference type="EMBL" id="KOY82633.1"/>
    </source>
</evidence>
<dbReference type="GO" id="GO:0030975">
    <property type="term" value="F:thiamine binding"/>
    <property type="evidence" value="ECO:0007669"/>
    <property type="project" value="InterPro"/>
</dbReference>
<dbReference type="SUPFAM" id="SSF63999">
    <property type="entry name" value="Thiamin pyrophosphokinase, catalytic domain"/>
    <property type="match status" value="1"/>
</dbReference>
<dbReference type="GO" id="GO:0016301">
    <property type="term" value="F:kinase activity"/>
    <property type="evidence" value="ECO:0007669"/>
    <property type="project" value="UniProtKB-KW"/>
</dbReference>
<keyword evidence="8" id="KW-1185">Reference proteome</keyword>
<dbReference type="InterPro" id="IPR006282">
    <property type="entry name" value="Thi_PPkinase"/>
</dbReference>
<dbReference type="PANTHER" id="PTHR41299:SF1">
    <property type="entry name" value="THIAMINE PYROPHOSPHOKINASE"/>
    <property type="match status" value="1"/>
</dbReference>
<keyword evidence="1" id="KW-0808">Transferase</keyword>
<dbReference type="AlphaFoldDB" id="A0A0M9DKS9"/>
<dbReference type="EC" id="2.7.6.2" evidence="5"/>
<dbReference type="InterPro" id="IPR007371">
    <property type="entry name" value="TPK_catalytic"/>
</dbReference>
<protein>
    <recommendedName>
        <fullName evidence="5">Thiamine diphosphokinase</fullName>
        <ecNumber evidence="5">2.7.6.2</ecNumber>
    </recommendedName>
</protein>
<dbReference type="Pfam" id="PF04265">
    <property type="entry name" value="TPK_B1_binding"/>
    <property type="match status" value="1"/>
</dbReference>
<dbReference type="RefSeq" id="WP_053993881.1">
    <property type="nucleotide sequence ID" value="NZ_CP065643.1"/>
</dbReference>
<evidence type="ECO:0000313" key="8">
    <source>
        <dbReference type="Proteomes" id="UP000037977"/>
    </source>
</evidence>
<dbReference type="OrthoDB" id="9804377at2"/>
<dbReference type="InterPro" id="IPR036371">
    <property type="entry name" value="TPK_B1-bd_sf"/>
</dbReference>
<keyword evidence="3 7" id="KW-0418">Kinase</keyword>
<accession>A0A0M9DKS9</accession>
<dbReference type="GO" id="GO:0004788">
    <property type="term" value="F:thiamine diphosphokinase activity"/>
    <property type="evidence" value="ECO:0007669"/>
    <property type="project" value="UniProtKB-UniRule"/>
</dbReference>
<keyword evidence="4" id="KW-0067">ATP-binding</keyword>
<dbReference type="GO" id="GO:0006772">
    <property type="term" value="P:thiamine metabolic process"/>
    <property type="evidence" value="ECO:0007669"/>
    <property type="project" value="UniProtKB-UniRule"/>
</dbReference>
<dbReference type="NCBIfam" id="TIGR01378">
    <property type="entry name" value="thi_PPkinase"/>
    <property type="match status" value="1"/>
</dbReference>
<dbReference type="SMART" id="SM00983">
    <property type="entry name" value="TPK_B1_binding"/>
    <property type="match status" value="1"/>
</dbReference>
<dbReference type="Proteomes" id="UP000037977">
    <property type="component" value="Unassembled WGS sequence"/>
</dbReference>
<gene>
    <name evidence="7" type="ORF">ADM90_04660</name>
</gene>